<sequence length="1054" mass="112399">MRVEIDLLDGFAVRVDGRAVPAEEWRRRQAAALVKLLALAPRRALHREQVIDALWPGTGIDDAAPRLHKAAYYARRSLGDPRALVLARDFVSLFPDAYVVVDAEVFERRAQQALAAPDEPGSTDRRGNTKGRGNADGTAVAAAAADLWAGDLLPEDPYEAWLEGPRDRLRGLHQEVLRRAGRWEDLALADPADEDASLALARKLADSGDRRGALRQLERLERALRGELGVTPSPAVASLRAELRAIDAPQPEGQWPPLGRDPELDRIDRLIVAARNGQGRTLFVSGPAGIGKTAVLRWLDRRAEERGLRVGFGTAAGIEGAWPYAPALEALADLCRRHPALLDGLADEYRVEIEGALRGTSPDWTGESRHQRLFVSAAELLRLASSGGGAVLVVDDAQDADEASLRLLHYLSRTSVGERIVIVVAHRSWPLPPAMDAMRRSLIGRGTSVPLDLGPLADEDIRRLAGRAVGEDQVLLERVVKLAGGNPFAAVELARTAVAADDRAGPMGALVLRGLSGDATGALTRVAVLGGSFDTDEYVAMSGVGEARAYQLLDDALAAGAVERTGAGYRFRHSLVRDALLDGLPPHRLLPLHRRAAEALRGLDASPARIGHQLLQAGDVGAAAPFVLQAARTDAAIGAYRDALGLIDLVRQEVRDPERGPLLALRADMLLATGDAGAVLAYREALSATGDAAERRRLLPRLARAATFAGDYATAAEALDGLEPDGSADDAALLLQRGILAYLTGDLPAAAAAADEARRRIGVADPGDWRMYDLISLQGLVAHLRGEWFGRLAVELRAGAQRPDLARSMFDSHLCVAEFLLYGPTPYAEVLAIGATLRESARQSGVLRAVAFATALRGEAALLSGDLALAESELTEATHLHHDIGSTAGEAHSLQRLAEVRLAQGDRAEATRLLHRALPLARWSSIALHLLQRVYGTMIRAAPDVDSARAVVDQAVAALGQEDACTFCSIMLAVPAATACADAGDLDDARRHLAAAERSAALWKGTAWQAAIAEARAHLHSAEGDRDAARRRLLEAAELFTAAGQPLDAGRCLA</sequence>
<proteinExistence type="predicted"/>
<evidence type="ECO:0000313" key="5">
    <source>
        <dbReference type="EMBL" id="TCO07540.1"/>
    </source>
</evidence>
<evidence type="ECO:0000256" key="2">
    <source>
        <dbReference type="ARBA" id="ARBA00022840"/>
    </source>
</evidence>
<dbReference type="Gene3D" id="3.40.50.300">
    <property type="entry name" value="P-loop containing nucleotide triphosphate hydrolases"/>
    <property type="match status" value="1"/>
</dbReference>
<feature type="domain" description="Bacterial transcriptional activator" evidence="4">
    <location>
        <begin position="101"/>
        <end position="244"/>
    </location>
</feature>
<dbReference type="RefSeq" id="WP_158293124.1">
    <property type="nucleotide sequence ID" value="NZ_SLWM01000056.1"/>
</dbReference>
<dbReference type="InterPro" id="IPR041664">
    <property type="entry name" value="AAA_16"/>
</dbReference>
<keyword evidence="5" id="KW-0238">DNA-binding</keyword>
<dbReference type="InterPro" id="IPR005158">
    <property type="entry name" value="BTAD"/>
</dbReference>
<dbReference type="PANTHER" id="PTHR16305:SF35">
    <property type="entry name" value="TRANSCRIPTIONAL ACTIVATOR DOMAIN"/>
    <property type="match status" value="1"/>
</dbReference>
<dbReference type="InterPro" id="IPR011990">
    <property type="entry name" value="TPR-like_helical_dom_sf"/>
</dbReference>
<dbReference type="PANTHER" id="PTHR16305">
    <property type="entry name" value="TESTICULAR SOLUBLE ADENYLYL CYCLASE"/>
    <property type="match status" value="1"/>
</dbReference>
<reference evidence="5 6" key="1">
    <citation type="journal article" date="2015" name="Stand. Genomic Sci.">
        <title>Genomic Encyclopedia of Bacterial and Archaeal Type Strains, Phase III: the genomes of soil and plant-associated and newly described type strains.</title>
        <authorList>
            <person name="Whitman W.B."/>
            <person name="Woyke T."/>
            <person name="Klenk H.P."/>
            <person name="Zhou Y."/>
            <person name="Lilburn T.G."/>
            <person name="Beck B.J."/>
            <person name="De Vos P."/>
            <person name="Vandamme P."/>
            <person name="Eisen J.A."/>
            <person name="Garrity G."/>
            <person name="Hugenholtz P."/>
            <person name="Kyrpides N.C."/>
        </authorList>
    </citation>
    <scope>NUCLEOTIDE SEQUENCE [LARGE SCALE GENOMIC DNA]</scope>
    <source>
        <strain evidence="5 6">VKM Ac-2538</strain>
    </source>
</reference>
<dbReference type="Pfam" id="PF03704">
    <property type="entry name" value="BTAD"/>
    <property type="match status" value="1"/>
</dbReference>
<evidence type="ECO:0000313" key="6">
    <source>
        <dbReference type="Proteomes" id="UP000295818"/>
    </source>
</evidence>
<accession>A0ABY2B7U2</accession>
<dbReference type="SUPFAM" id="SSF48452">
    <property type="entry name" value="TPR-like"/>
    <property type="match status" value="2"/>
</dbReference>
<evidence type="ECO:0000256" key="3">
    <source>
        <dbReference type="SAM" id="MobiDB-lite"/>
    </source>
</evidence>
<dbReference type="Proteomes" id="UP000295818">
    <property type="component" value="Unassembled WGS sequence"/>
</dbReference>
<gene>
    <name evidence="5" type="ORF">EV644_1564</name>
</gene>
<dbReference type="GO" id="GO:0003677">
    <property type="term" value="F:DNA binding"/>
    <property type="evidence" value="ECO:0007669"/>
    <property type="project" value="UniProtKB-KW"/>
</dbReference>
<keyword evidence="6" id="KW-1185">Reference proteome</keyword>
<evidence type="ECO:0000259" key="4">
    <source>
        <dbReference type="SMART" id="SM01043"/>
    </source>
</evidence>
<dbReference type="EMBL" id="SLWM01000056">
    <property type="protein sequence ID" value="TCO07540.1"/>
    <property type="molecule type" value="Genomic_DNA"/>
</dbReference>
<dbReference type="SMART" id="SM01043">
    <property type="entry name" value="BTAD"/>
    <property type="match status" value="1"/>
</dbReference>
<dbReference type="InterPro" id="IPR036388">
    <property type="entry name" value="WH-like_DNA-bd_sf"/>
</dbReference>
<dbReference type="SUPFAM" id="SSF52540">
    <property type="entry name" value="P-loop containing nucleoside triphosphate hydrolases"/>
    <property type="match status" value="1"/>
</dbReference>
<dbReference type="Pfam" id="PF13191">
    <property type="entry name" value="AAA_16"/>
    <property type="match status" value="1"/>
</dbReference>
<dbReference type="Gene3D" id="1.25.40.10">
    <property type="entry name" value="Tetratricopeptide repeat domain"/>
    <property type="match status" value="2"/>
</dbReference>
<organism evidence="5 6">
    <name type="scientific">Kribbella orskensis</name>
    <dbReference type="NCBI Taxonomy" id="2512216"/>
    <lineage>
        <taxon>Bacteria</taxon>
        <taxon>Bacillati</taxon>
        <taxon>Actinomycetota</taxon>
        <taxon>Actinomycetes</taxon>
        <taxon>Propionibacteriales</taxon>
        <taxon>Kribbellaceae</taxon>
        <taxon>Kribbella</taxon>
    </lineage>
</organism>
<dbReference type="Gene3D" id="1.10.10.10">
    <property type="entry name" value="Winged helix-like DNA-binding domain superfamily/Winged helix DNA-binding domain"/>
    <property type="match status" value="1"/>
</dbReference>
<comment type="caution">
    <text evidence="5">The sequence shown here is derived from an EMBL/GenBank/DDBJ whole genome shotgun (WGS) entry which is preliminary data.</text>
</comment>
<feature type="region of interest" description="Disordered" evidence="3">
    <location>
        <begin position="112"/>
        <end position="136"/>
    </location>
</feature>
<keyword evidence="1" id="KW-0547">Nucleotide-binding</keyword>
<protein>
    <submittedName>
        <fullName evidence="5">DNA-binding SARP family transcriptional activator</fullName>
    </submittedName>
</protein>
<evidence type="ECO:0000256" key="1">
    <source>
        <dbReference type="ARBA" id="ARBA00022741"/>
    </source>
</evidence>
<dbReference type="InterPro" id="IPR027417">
    <property type="entry name" value="P-loop_NTPase"/>
</dbReference>
<name>A0ABY2B7U2_9ACTN</name>
<keyword evidence="2" id="KW-0067">ATP-binding</keyword>